<evidence type="ECO:0000313" key="2">
    <source>
        <dbReference type="Proteomes" id="UP000607653"/>
    </source>
</evidence>
<organism evidence="1 2">
    <name type="scientific">Nelumbo nucifera</name>
    <name type="common">Sacred lotus</name>
    <dbReference type="NCBI Taxonomy" id="4432"/>
    <lineage>
        <taxon>Eukaryota</taxon>
        <taxon>Viridiplantae</taxon>
        <taxon>Streptophyta</taxon>
        <taxon>Embryophyta</taxon>
        <taxon>Tracheophyta</taxon>
        <taxon>Spermatophyta</taxon>
        <taxon>Magnoliopsida</taxon>
        <taxon>Proteales</taxon>
        <taxon>Nelumbonaceae</taxon>
        <taxon>Nelumbo</taxon>
    </lineage>
</organism>
<reference evidence="1 2" key="1">
    <citation type="journal article" date="2020" name="Mol. Biol. Evol.">
        <title>Distinct Expression and Methylation Patterns for Genes with Different Fates following a Single Whole-Genome Duplication in Flowering Plants.</title>
        <authorList>
            <person name="Shi T."/>
            <person name="Rahmani R.S."/>
            <person name="Gugger P.F."/>
            <person name="Wang M."/>
            <person name="Li H."/>
            <person name="Zhang Y."/>
            <person name="Li Z."/>
            <person name="Wang Q."/>
            <person name="Van de Peer Y."/>
            <person name="Marchal K."/>
            <person name="Chen J."/>
        </authorList>
    </citation>
    <scope>NUCLEOTIDE SEQUENCE [LARGE SCALE GENOMIC DNA]</scope>
    <source>
        <tissue evidence="1">Leaf</tissue>
    </source>
</reference>
<name>A0A822Z6R5_NELNU</name>
<dbReference type="Proteomes" id="UP000607653">
    <property type="component" value="Unassembled WGS sequence"/>
</dbReference>
<protein>
    <submittedName>
        <fullName evidence="1">Uncharacterized protein</fullName>
    </submittedName>
</protein>
<evidence type="ECO:0000313" key="1">
    <source>
        <dbReference type="EMBL" id="DAD40752.1"/>
    </source>
</evidence>
<dbReference type="EMBL" id="DUZY01000005">
    <property type="protein sequence ID" value="DAD40752.1"/>
    <property type="molecule type" value="Genomic_DNA"/>
</dbReference>
<sequence length="77" mass="8427">MQSRNSPSQCLYESSSTSPSILWKVSLPPFILPTLMLSRYVHRSSASISTSCSFANLVHLSILSVATGPSFFAVKYI</sequence>
<dbReference type="AlphaFoldDB" id="A0A822Z6R5"/>
<accession>A0A822Z6R5</accession>
<gene>
    <name evidence="1" type="ORF">HUJ06_015075</name>
</gene>
<proteinExistence type="predicted"/>
<keyword evidence="2" id="KW-1185">Reference proteome</keyword>
<comment type="caution">
    <text evidence="1">The sequence shown here is derived from an EMBL/GenBank/DDBJ whole genome shotgun (WGS) entry which is preliminary data.</text>
</comment>